<dbReference type="Proteomes" id="UP000828390">
    <property type="component" value="Unassembled WGS sequence"/>
</dbReference>
<dbReference type="PANTHER" id="PTHR12223">
    <property type="entry name" value="VESICULAR MANNOSE-BINDING LECTIN"/>
    <property type="match status" value="1"/>
</dbReference>
<feature type="transmembrane region" description="Helical" evidence="9">
    <location>
        <begin position="478"/>
        <end position="497"/>
    </location>
</feature>
<reference evidence="12" key="2">
    <citation type="submission" date="2020-11" db="EMBL/GenBank/DDBJ databases">
        <authorList>
            <person name="McCartney M.A."/>
            <person name="Auch B."/>
            <person name="Kono T."/>
            <person name="Mallez S."/>
            <person name="Becker A."/>
            <person name="Gohl D.M."/>
            <person name="Silverstein K.A.T."/>
            <person name="Koren S."/>
            <person name="Bechman K.B."/>
            <person name="Herman A."/>
            <person name="Abrahante J.E."/>
            <person name="Garbe J."/>
        </authorList>
    </citation>
    <scope>NUCLEOTIDE SEQUENCE</scope>
    <source>
        <strain evidence="12">Duluth1</strain>
        <tissue evidence="12">Whole animal</tissue>
    </source>
</reference>
<evidence type="ECO:0000256" key="3">
    <source>
        <dbReference type="ARBA" id="ARBA00022729"/>
    </source>
</evidence>
<dbReference type="PANTHER" id="PTHR12223:SF28">
    <property type="entry name" value="LECTIN, MANNOSE BINDING 1 LIKE"/>
    <property type="match status" value="1"/>
</dbReference>
<dbReference type="GO" id="GO:0030134">
    <property type="term" value="C:COPII-coated ER to Golgi transport vesicle"/>
    <property type="evidence" value="ECO:0007669"/>
    <property type="project" value="TreeGrafter"/>
</dbReference>
<dbReference type="GO" id="GO:0005537">
    <property type="term" value="F:D-mannose binding"/>
    <property type="evidence" value="ECO:0007669"/>
    <property type="project" value="TreeGrafter"/>
</dbReference>
<sequence>MKVCVFLLFSAIICVNAELPKIRFEYKYSFKGPHIVQKDRSVPFWEYQGDAIASDDNIRITPSLRSKKGSVWTKSAANFENWSVEVVFKVTGRGRVGADGLAVWFTEMKGIEGPVFGSNDYWKGLAVFFDSFDNDGQNNPSNMHNNPYIMAMVNDGTKQYEHQNDGINQQLGGCMRDFRNKPFPIRAKIEYYQHVLTVFFNSGLTNNKDDFELCLRAENVILPKSGYFGVSAATGGLADDHDVLAFLTHSLVPPGQKVESRIDETEKAKFDKEFDQYYEQLEKQKKEYQQQHPDKQEHFENPENAYENQADRELRMIFEGQNFIHQTLKELGKRFDELLGRQELVLSRVSQMSQGGVAVPQGGAQQGGAVPMIDTIKRHEVDRVLNTQNELIQEARQIRNIVNDVQQRANIIQNSMGQGGQQVQHGGGAGGGVNPQMALVMHELQENLRLVKTDVAHMLNRPQGAGGCPLPPPCLSSSVFFVAIAIQLAILIGYMVYRQNKENQAKKFF</sequence>
<evidence type="ECO:0000256" key="4">
    <source>
        <dbReference type="ARBA" id="ARBA00022734"/>
    </source>
</evidence>
<evidence type="ECO:0000313" key="12">
    <source>
        <dbReference type="EMBL" id="KAH3812136.1"/>
    </source>
</evidence>
<dbReference type="CDD" id="cd06902">
    <property type="entry name" value="lectin_ERGIC-53_ERGL"/>
    <property type="match status" value="1"/>
</dbReference>
<dbReference type="EMBL" id="JAIWYP010000006">
    <property type="protein sequence ID" value="KAH3812136.1"/>
    <property type="molecule type" value="Genomic_DNA"/>
</dbReference>
<accession>A0A9D4JGT0</accession>
<keyword evidence="8" id="KW-0175">Coiled coil</keyword>
<keyword evidence="13" id="KW-1185">Reference proteome</keyword>
<dbReference type="SUPFAM" id="SSF49899">
    <property type="entry name" value="Concanavalin A-like lectins/glucanases"/>
    <property type="match status" value="1"/>
</dbReference>
<evidence type="ECO:0000259" key="11">
    <source>
        <dbReference type="PROSITE" id="PS51328"/>
    </source>
</evidence>
<dbReference type="Pfam" id="PF03388">
    <property type="entry name" value="Lectin_leg-like"/>
    <property type="match status" value="1"/>
</dbReference>
<evidence type="ECO:0000256" key="6">
    <source>
        <dbReference type="ARBA" id="ARBA00023136"/>
    </source>
</evidence>
<dbReference type="PROSITE" id="PS51328">
    <property type="entry name" value="L_LECTIN_LIKE"/>
    <property type="match status" value="1"/>
</dbReference>
<evidence type="ECO:0000256" key="2">
    <source>
        <dbReference type="ARBA" id="ARBA00022692"/>
    </source>
</evidence>
<evidence type="ECO:0000256" key="10">
    <source>
        <dbReference type="SAM" id="SignalP"/>
    </source>
</evidence>
<dbReference type="InterPro" id="IPR013320">
    <property type="entry name" value="ConA-like_dom_sf"/>
</dbReference>
<dbReference type="Gene3D" id="2.60.120.200">
    <property type="match status" value="1"/>
</dbReference>
<gene>
    <name evidence="12" type="ORF">DPMN_140559</name>
</gene>
<dbReference type="InterPro" id="IPR051136">
    <property type="entry name" value="Intracellular_Lectin-GPT"/>
</dbReference>
<keyword evidence="4" id="KW-0430">Lectin</keyword>
<dbReference type="InterPro" id="IPR005052">
    <property type="entry name" value="Lectin_leg"/>
</dbReference>
<evidence type="ECO:0000256" key="1">
    <source>
        <dbReference type="ARBA" id="ARBA00004151"/>
    </source>
</evidence>
<dbReference type="GO" id="GO:0005789">
    <property type="term" value="C:endoplasmic reticulum membrane"/>
    <property type="evidence" value="ECO:0007669"/>
    <property type="project" value="TreeGrafter"/>
</dbReference>
<keyword evidence="5 9" id="KW-1133">Transmembrane helix</keyword>
<feature type="chain" id="PRO_5038780127" description="L-type lectin-like domain-containing protein" evidence="10">
    <location>
        <begin position="18"/>
        <end position="509"/>
    </location>
</feature>
<keyword evidence="2 9" id="KW-0812">Transmembrane</keyword>
<dbReference type="GO" id="GO:0006888">
    <property type="term" value="P:endoplasmic reticulum to Golgi vesicle-mediated transport"/>
    <property type="evidence" value="ECO:0007669"/>
    <property type="project" value="TreeGrafter"/>
</dbReference>
<feature type="signal peptide" evidence="10">
    <location>
        <begin position="1"/>
        <end position="17"/>
    </location>
</feature>
<proteinExistence type="predicted"/>
<feature type="domain" description="L-type lectin-like" evidence="11">
    <location>
        <begin position="22"/>
        <end position="251"/>
    </location>
</feature>
<protein>
    <recommendedName>
        <fullName evidence="11">L-type lectin-like domain-containing protein</fullName>
    </recommendedName>
</protein>
<dbReference type="FunFam" id="2.60.120.200:FF:000028">
    <property type="entry name" value="Blast:Protein ERGIC-53"/>
    <property type="match status" value="1"/>
</dbReference>
<dbReference type="OrthoDB" id="10265193at2759"/>
<organism evidence="12 13">
    <name type="scientific">Dreissena polymorpha</name>
    <name type="common">Zebra mussel</name>
    <name type="synonym">Mytilus polymorpha</name>
    <dbReference type="NCBI Taxonomy" id="45954"/>
    <lineage>
        <taxon>Eukaryota</taxon>
        <taxon>Metazoa</taxon>
        <taxon>Spiralia</taxon>
        <taxon>Lophotrochozoa</taxon>
        <taxon>Mollusca</taxon>
        <taxon>Bivalvia</taxon>
        <taxon>Autobranchia</taxon>
        <taxon>Heteroconchia</taxon>
        <taxon>Euheterodonta</taxon>
        <taxon>Imparidentia</taxon>
        <taxon>Neoheterodontei</taxon>
        <taxon>Myida</taxon>
        <taxon>Dreissenoidea</taxon>
        <taxon>Dreissenidae</taxon>
        <taxon>Dreissena</taxon>
    </lineage>
</organism>
<evidence type="ECO:0000256" key="7">
    <source>
        <dbReference type="ARBA" id="ARBA00023157"/>
    </source>
</evidence>
<dbReference type="AlphaFoldDB" id="A0A9D4JGT0"/>
<comment type="subcellular location">
    <subcellularLocation>
        <location evidence="1">Endoplasmic reticulum-Golgi intermediate compartment membrane</location>
        <topology evidence="1">Single-pass type I membrane protein</topology>
    </subcellularLocation>
</comment>
<comment type="caution">
    <text evidence="12">The sequence shown here is derived from an EMBL/GenBank/DDBJ whole genome shotgun (WGS) entry which is preliminary data.</text>
</comment>
<evidence type="ECO:0000256" key="9">
    <source>
        <dbReference type="SAM" id="Phobius"/>
    </source>
</evidence>
<evidence type="ECO:0000313" key="13">
    <source>
        <dbReference type="Proteomes" id="UP000828390"/>
    </source>
</evidence>
<reference evidence="12" key="1">
    <citation type="journal article" date="2019" name="bioRxiv">
        <title>The Genome of the Zebra Mussel, Dreissena polymorpha: A Resource for Invasive Species Research.</title>
        <authorList>
            <person name="McCartney M.A."/>
            <person name="Auch B."/>
            <person name="Kono T."/>
            <person name="Mallez S."/>
            <person name="Zhang Y."/>
            <person name="Obille A."/>
            <person name="Becker A."/>
            <person name="Abrahante J.E."/>
            <person name="Garbe J."/>
            <person name="Badalamenti J.P."/>
            <person name="Herman A."/>
            <person name="Mangelson H."/>
            <person name="Liachko I."/>
            <person name="Sullivan S."/>
            <person name="Sone E.D."/>
            <person name="Koren S."/>
            <person name="Silverstein K.A.T."/>
            <person name="Beckman K.B."/>
            <person name="Gohl D.M."/>
        </authorList>
    </citation>
    <scope>NUCLEOTIDE SEQUENCE</scope>
    <source>
        <strain evidence="12">Duluth1</strain>
        <tissue evidence="12">Whole animal</tissue>
    </source>
</reference>
<keyword evidence="7" id="KW-1015">Disulfide bond</keyword>
<keyword evidence="3 10" id="KW-0732">Signal</keyword>
<keyword evidence="6 9" id="KW-0472">Membrane</keyword>
<dbReference type="GO" id="GO:0033116">
    <property type="term" value="C:endoplasmic reticulum-Golgi intermediate compartment membrane"/>
    <property type="evidence" value="ECO:0007669"/>
    <property type="project" value="UniProtKB-SubCell"/>
</dbReference>
<evidence type="ECO:0000256" key="8">
    <source>
        <dbReference type="SAM" id="Coils"/>
    </source>
</evidence>
<evidence type="ECO:0000256" key="5">
    <source>
        <dbReference type="ARBA" id="ARBA00022989"/>
    </source>
</evidence>
<dbReference type="GO" id="GO:0000139">
    <property type="term" value="C:Golgi membrane"/>
    <property type="evidence" value="ECO:0007669"/>
    <property type="project" value="TreeGrafter"/>
</dbReference>
<name>A0A9D4JGT0_DREPO</name>
<feature type="coiled-coil region" evidence="8">
    <location>
        <begin position="267"/>
        <end position="298"/>
    </location>
</feature>